<gene>
    <name evidence="1" type="ORF">SAMN04488004_103239</name>
</gene>
<dbReference type="RefSeq" id="WP_090185967.1">
    <property type="nucleotide sequence ID" value="NZ_FOTF01000003.1"/>
</dbReference>
<accession>A0A1I4D6M9</accession>
<organism evidence="1 2">
    <name type="scientific">Loktanella salsilacus</name>
    <dbReference type="NCBI Taxonomy" id="195913"/>
    <lineage>
        <taxon>Bacteria</taxon>
        <taxon>Pseudomonadati</taxon>
        <taxon>Pseudomonadota</taxon>
        <taxon>Alphaproteobacteria</taxon>
        <taxon>Rhodobacterales</taxon>
        <taxon>Roseobacteraceae</taxon>
        <taxon>Loktanella</taxon>
    </lineage>
</organism>
<name>A0A1I4D6M9_9RHOB</name>
<evidence type="ECO:0000313" key="1">
    <source>
        <dbReference type="EMBL" id="SFK88653.1"/>
    </source>
</evidence>
<dbReference type="STRING" id="195913.SAMN04488004_103239"/>
<dbReference type="EMBL" id="FOTF01000003">
    <property type="protein sequence ID" value="SFK88653.1"/>
    <property type="molecule type" value="Genomic_DNA"/>
</dbReference>
<dbReference type="AlphaFoldDB" id="A0A1I4D6M9"/>
<proteinExistence type="predicted"/>
<protein>
    <submittedName>
        <fullName evidence="1">Uncharacterized protein</fullName>
    </submittedName>
</protein>
<reference evidence="1 2" key="1">
    <citation type="submission" date="2016-10" db="EMBL/GenBank/DDBJ databases">
        <authorList>
            <person name="de Groot N.N."/>
        </authorList>
    </citation>
    <scope>NUCLEOTIDE SEQUENCE [LARGE SCALE GENOMIC DNA]</scope>
    <source>
        <strain evidence="1 2">DSM 16199</strain>
    </source>
</reference>
<dbReference type="Proteomes" id="UP000199550">
    <property type="component" value="Unassembled WGS sequence"/>
</dbReference>
<keyword evidence="2" id="KW-1185">Reference proteome</keyword>
<dbReference type="OrthoDB" id="8430226at2"/>
<evidence type="ECO:0000313" key="2">
    <source>
        <dbReference type="Proteomes" id="UP000199550"/>
    </source>
</evidence>
<sequence length="1033" mass="112439">MRTLGSSKSHGIISPEQLAEIEARLHAAWTGQGSTPFIVDIQPGQDLLDEAACIARALPRWRLFTIAPTLAVWAVLRALTLSYGTATHDVYIHINNFVGRSCDDPDRDDLKSRFRRAARDLGLPVSGNDPTNLFFAPLGPAHAQHDDLARAFVAASLHVGPPAIEDTATARLWQRRAVIERCPSLTRLRTTVFFDTSAHLARRFEAWRKNADPIGDTESHLFKAYDGAAKRVGRTKADLVGPPRLFWAGDRIGLEIEQSQQAQSLRLGAFPTKLTSGDRLRIAPPWGLELSWSAGAIIQKIAFGPAAGEALIFDADSGALLTRISADQQELEVAAERLVVLSAHKFSSPSFGEAIPAQDPNFWVAWVRAEETLSFVGRRDLSLARPREDALWIDGSVLGRDGSHALYACDGILRLKADPDVGGCERIIRMRIGNEVRYHSLLLDAEGQAMVPFSDLRLDAHSDPSEVNFEVLTPGAAGDLGARAALSTQCWIWPGTKSSTDDLADIPIPGNFSAARSAGLRVLDGLLSVDPHADQEAAILGLAGRKRVHEFQLVARGEKLWHYCIATNQRVFVPRGNSLLFGHDNRHDTLLLRSPDRDASLLVLGREIRRPFFQRHTIEIGAGQLEHPEGGDDRIALKRADGRVDILARIHRASDPSELELIEKSDEVSIKFKPSTPCRALVVRIEPLTSPALESEHTFDHSVPDLPPLELIQASLNSESGKIHVHIRQLNLSAPSRATFFLRDAAGSLHQLRDIRNAPIAIGLAGPVAAPSLQTLLALARFLSEPEAECLGGQLGRSLAPIYETTLDHVGASRMLGSVKSLLNVVRPDGQPPRHDIVASAPWILEAQPLAFAGLQTETGLAPLGKIYSIPSPSPAPDLGSDTPLSSWLDRVSADSSIPTELQVDKLQHGFRALRYRLKETDLHDIAGSGTLSGAVRLICGAHVEGLEQIRSFDINGGGDPLPARIAIQIERHARSCADAQATSFVDDIVFRTGLPRREVGQSLTLMLRAGVEIFAYFRALWGHASKNGPSSL</sequence>